<dbReference type="InterPro" id="IPR036383">
    <property type="entry name" value="TSP1_rpt_sf"/>
</dbReference>
<dbReference type="PANTHER" id="PTHR40472:SF6">
    <property type="entry name" value="RICIN B-TYPE LECTIN DOMAIN-CONTAINING PROTEIN"/>
    <property type="match status" value="1"/>
</dbReference>
<feature type="transmembrane region" description="Helical" evidence="4">
    <location>
        <begin position="63"/>
        <end position="84"/>
    </location>
</feature>
<dbReference type="InterPro" id="IPR023415">
    <property type="entry name" value="LDLR_class-A_CS"/>
</dbReference>
<evidence type="ECO:0000259" key="6">
    <source>
        <dbReference type="PROSITE" id="PS50026"/>
    </source>
</evidence>
<evidence type="ECO:0000256" key="1">
    <source>
        <dbReference type="ARBA" id="ARBA00022536"/>
    </source>
</evidence>
<name>A0A7M5XH10_9CNID</name>
<feature type="disulfide bond" evidence="3">
    <location>
        <begin position="473"/>
        <end position="490"/>
    </location>
</feature>
<dbReference type="PROSITE" id="PS01209">
    <property type="entry name" value="LDLRA_1"/>
    <property type="match status" value="1"/>
</dbReference>
<dbReference type="PROSITE" id="PS50092">
    <property type="entry name" value="TSP1"/>
    <property type="match status" value="1"/>
</dbReference>
<dbReference type="GeneID" id="136817518"/>
<keyword evidence="5" id="KW-0732">Signal</keyword>
<dbReference type="Gene3D" id="4.10.400.10">
    <property type="entry name" value="Low-density Lipoprotein Receptor"/>
    <property type="match status" value="1"/>
</dbReference>
<keyword evidence="2 3" id="KW-1015">Disulfide bond</keyword>
<keyword evidence="8" id="KW-1185">Reference proteome</keyword>
<sequence length="1094" mass="125006">MGTKMFLSILIILTLLPLKSHEVDVELIENTLTNTQAIVDIIEERNTALQNAGKAVGPLVSKIGALAPFLGAAGAFISILLAFLPQDSAEIQLMKTEFAEVNKKLDIITHKLDNIERLIKIETQKAAYIDSESKINFGFTQLAKFYDELMGVDCTEESKCLKERTKIAERYNKDFKAVVQPLFQILQNSYDQNQFAQPILELVKEEFQCDVGELNSFVETIYLFARQGQQVVVTHHKLSGSNTSVVTSVQQWINMVYALRNKLYVEKKHCYDFIETYMANDINDLQYQDGTNAFTFRKLDRLIRSKYAWLGWNFQIYNGFSNKEEAFKVIQGFSNAPSTKEKRKRAIIATPIDPLATYSKERINLVRNAIKKIDYYDIKNNDKSHFVKLVEEILKKAGIYKHVQSIVALKTNLKIEIEEDRFDSYLNEEFTFDAPKQPSNPNNQPPPPPKKVRVVVMVKPVEADTSFCDEDTCHGSSKCVQLPFTKLTECQCEIHFDGERCETYSENSLSSTLDLLVTTSLTIPSLTDVYFDIQDLKESFSDGIENVNNALIELGSVLEQSFIDLSLMLGNEFKWTNLKVTYSETLSDVEFFIREFATRSKANGDKRGKELAEHILQPGHIKKWLSDLNLLFMGNDNLIQDHEPLLVVFMSRYSKDACTAPYKERVDHAYAQFSILQYQAFMMWAEALYIEERDTSEVQALYDKNVQEQTKRLLEVTCSYVIQNSTNVQCTGGHYTHPELQITNQCVENYYVKGTPKSTCNSTDQSRCLPCHCDAEGSVNHECTDKAGVCSCKTINVNGQMKSYYGSKCQNFDCVWGDWSSWGSCSKCGYGGSRSRSRGYAKSKVVQGKECPGSSTSSESCFAKCCGSNFNCQNTGKCISSSSKCNYRKDCSQGEDEADNTCKEYCYRHSTYWHSRGDGSVIYLDRQRGSCSSSGYIIKSFYLERSGDKQRHVFRCCRFNNLAKVPSRKSYFTGEHKMGNVHDLRHLHVKCKENGEFLTGFKNHHQWKQAKWTDFTKSHFMKTEFYCRKFDYKVSCKYGNSKSVSAGSQTQYLYPLRADCSKINGDRSFMTEYQLKSESNRFHYRMKCCKVIAQ</sequence>
<evidence type="ECO:0000313" key="8">
    <source>
        <dbReference type="Proteomes" id="UP000594262"/>
    </source>
</evidence>
<dbReference type="Gene3D" id="2.20.100.10">
    <property type="entry name" value="Thrombospondin type-1 (TSP1) repeat"/>
    <property type="match status" value="1"/>
</dbReference>
<dbReference type="EnsemblMetazoa" id="CLYHEMT022782.1">
    <property type="protein sequence ID" value="CLYHEMP022782.1"/>
    <property type="gene ID" value="CLYHEMG022782"/>
</dbReference>
<dbReference type="InterPro" id="IPR039051">
    <property type="entry name" value="SE-CTX-like"/>
</dbReference>
<dbReference type="PROSITE" id="PS00022">
    <property type="entry name" value="EGF_1"/>
    <property type="match status" value="1"/>
</dbReference>
<dbReference type="InterPro" id="IPR000742">
    <property type="entry name" value="EGF"/>
</dbReference>
<dbReference type="InterPro" id="IPR002049">
    <property type="entry name" value="LE_dom"/>
</dbReference>
<dbReference type="InterPro" id="IPR002172">
    <property type="entry name" value="LDrepeatLR_classA_rpt"/>
</dbReference>
<dbReference type="SUPFAM" id="SSF57424">
    <property type="entry name" value="LDL receptor-like module"/>
    <property type="match status" value="1"/>
</dbReference>
<keyword evidence="1 3" id="KW-0245">EGF-like domain</keyword>
<dbReference type="Proteomes" id="UP000594262">
    <property type="component" value="Unplaced"/>
</dbReference>
<keyword evidence="4" id="KW-0472">Membrane</keyword>
<dbReference type="OrthoDB" id="4405280at2759"/>
<evidence type="ECO:0000256" key="2">
    <source>
        <dbReference type="ARBA" id="ARBA00023157"/>
    </source>
</evidence>
<dbReference type="PROSITE" id="PS50026">
    <property type="entry name" value="EGF_3"/>
    <property type="match status" value="1"/>
</dbReference>
<protein>
    <recommendedName>
        <fullName evidence="6">EGF-like domain-containing protein</fullName>
    </recommendedName>
</protein>
<dbReference type="InterPro" id="IPR000884">
    <property type="entry name" value="TSP1_rpt"/>
</dbReference>
<evidence type="ECO:0000313" key="7">
    <source>
        <dbReference type="EnsemblMetazoa" id="CLYHEMP022782.1"/>
    </source>
</evidence>
<feature type="signal peptide" evidence="5">
    <location>
        <begin position="1"/>
        <end position="22"/>
    </location>
</feature>
<dbReference type="PROSITE" id="PS50068">
    <property type="entry name" value="LDLRA_2"/>
    <property type="match status" value="1"/>
</dbReference>
<dbReference type="RefSeq" id="XP_066929946.1">
    <property type="nucleotide sequence ID" value="XM_067073845.1"/>
</dbReference>
<feature type="domain" description="EGF-like" evidence="6">
    <location>
        <begin position="464"/>
        <end position="502"/>
    </location>
</feature>
<dbReference type="InterPro" id="IPR036055">
    <property type="entry name" value="LDL_receptor-like_sf"/>
</dbReference>
<evidence type="ECO:0000256" key="3">
    <source>
        <dbReference type="PROSITE-ProRule" id="PRU00076"/>
    </source>
</evidence>
<dbReference type="SMART" id="SM00192">
    <property type="entry name" value="LDLa"/>
    <property type="match status" value="1"/>
</dbReference>
<organism evidence="7 8">
    <name type="scientific">Clytia hemisphaerica</name>
    <dbReference type="NCBI Taxonomy" id="252671"/>
    <lineage>
        <taxon>Eukaryota</taxon>
        <taxon>Metazoa</taxon>
        <taxon>Cnidaria</taxon>
        <taxon>Hydrozoa</taxon>
        <taxon>Hydroidolina</taxon>
        <taxon>Leptothecata</taxon>
        <taxon>Obeliida</taxon>
        <taxon>Clytiidae</taxon>
        <taxon>Clytia</taxon>
    </lineage>
</organism>
<evidence type="ECO:0000256" key="4">
    <source>
        <dbReference type="SAM" id="Phobius"/>
    </source>
</evidence>
<comment type="caution">
    <text evidence="3">Lacks conserved residue(s) required for the propagation of feature annotation.</text>
</comment>
<dbReference type="CDD" id="cd00112">
    <property type="entry name" value="LDLa"/>
    <property type="match status" value="1"/>
</dbReference>
<proteinExistence type="predicted"/>
<feature type="disulfide bond" evidence="3">
    <location>
        <begin position="492"/>
        <end position="501"/>
    </location>
</feature>
<evidence type="ECO:0000256" key="5">
    <source>
        <dbReference type="SAM" id="SignalP"/>
    </source>
</evidence>
<dbReference type="AlphaFoldDB" id="A0A7M5XH10"/>
<dbReference type="PANTHER" id="PTHR40472">
    <property type="entry name" value="RICIN B-TYPE LECTIN DOMAIN-CONTAINING PROTEIN"/>
    <property type="match status" value="1"/>
</dbReference>
<keyword evidence="4" id="KW-1133">Transmembrane helix</keyword>
<reference evidence="7" key="1">
    <citation type="submission" date="2021-01" db="UniProtKB">
        <authorList>
            <consortium name="EnsemblMetazoa"/>
        </authorList>
    </citation>
    <scope>IDENTIFICATION</scope>
</reference>
<dbReference type="CDD" id="cd00055">
    <property type="entry name" value="EGF_Lam"/>
    <property type="match status" value="1"/>
</dbReference>
<feature type="chain" id="PRO_5029477206" description="EGF-like domain-containing protein" evidence="5">
    <location>
        <begin position="23"/>
        <end position="1094"/>
    </location>
</feature>
<accession>A0A7M5XH10</accession>
<dbReference type="SUPFAM" id="SSF82895">
    <property type="entry name" value="TSP-1 type 1 repeat"/>
    <property type="match status" value="1"/>
</dbReference>
<keyword evidence="4" id="KW-0812">Transmembrane</keyword>